<dbReference type="InterPro" id="IPR011016">
    <property type="entry name" value="Znf_RING-CH"/>
</dbReference>
<feature type="transmembrane region" description="Helical" evidence="6">
    <location>
        <begin position="126"/>
        <end position="144"/>
    </location>
</feature>
<accession>A0A8J5XNW2</accession>
<evidence type="ECO:0000313" key="10">
    <source>
        <dbReference type="Proteomes" id="UP000751190"/>
    </source>
</evidence>
<dbReference type="PROSITE" id="PS51292">
    <property type="entry name" value="ZF_RING_CH"/>
    <property type="match status" value="1"/>
</dbReference>
<dbReference type="InterPro" id="IPR001841">
    <property type="entry name" value="Znf_RING"/>
</dbReference>
<evidence type="ECO:0000313" key="9">
    <source>
        <dbReference type="EMBL" id="KAG8466846.1"/>
    </source>
</evidence>
<proteinExistence type="predicted"/>
<gene>
    <name evidence="9" type="ORF">KFE25_008225</name>
</gene>
<sequence length="297" mass="30582">MSADVAVNVGPAPVLRDAYLTPIAPVVAIPPAAPLARASGASDVACVICLDEEAAAGGDPMLTNLCACKTTGMHRECLSRLINSRARRKLALADRTRCPVCNEPLRAPLACTAMAQPARPAPPRSYAMGFAVGLALLFGAQLFAKIFGSQLVFLSGALVAAIALIVAALRARKPAPVALTREHELDEETFYTRVVQVHRASLATRRLSVEAARAVPSTLLVLHIADCAPSAAKDPPRAAARAVAAAPVLPSADGMPAAAEPPACDANVPTATARGVLPAAARAHAQRNGPQCEPARG</sequence>
<feature type="transmembrane region" description="Helical" evidence="6">
    <location>
        <begin position="150"/>
        <end position="169"/>
    </location>
</feature>
<dbReference type="PROSITE" id="PS50089">
    <property type="entry name" value="ZF_RING_2"/>
    <property type="match status" value="1"/>
</dbReference>
<dbReference type="Gene3D" id="3.30.40.10">
    <property type="entry name" value="Zinc/RING finger domain, C3HC4 (zinc finger)"/>
    <property type="match status" value="1"/>
</dbReference>
<evidence type="ECO:0000259" key="8">
    <source>
        <dbReference type="PROSITE" id="PS51292"/>
    </source>
</evidence>
<keyword evidence="6" id="KW-0812">Transmembrane</keyword>
<feature type="region of interest" description="Disordered" evidence="5">
    <location>
        <begin position="277"/>
        <end position="297"/>
    </location>
</feature>
<evidence type="ECO:0000256" key="4">
    <source>
        <dbReference type="PROSITE-ProRule" id="PRU00175"/>
    </source>
</evidence>
<keyword evidence="1" id="KW-0479">Metal-binding</keyword>
<protein>
    <recommendedName>
        <fullName evidence="11">RING-CH-type domain-containing protein</fullName>
    </recommendedName>
</protein>
<evidence type="ECO:0000256" key="1">
    <source>
        <dbReference type="ARBA" id="ARBA00022723"/>
    </source>
</evidence>
<keyword evidence="3" id="KW-0862">Zinc</keyword>
<evidence type="ECO:0000256" key="5">
    <source>
        <dbReference type="SAM" id="MobiDB-lite"/>
    </source>
</evidence>
<evidence type="ECO:0000256" key="6">
    <source>
        <dbReference type="SAM" id="Phobius"/>
    </source>
</evidence>
<evidence type="ECO:0000256" key="2">
    <source>
        <dbReference type="ARBA" id="ARBA00022771"/>
    </source>
</evidence>
<feature type="domain" description="RING-CH-type" evidence="8">
    <location>
        <begin position="38"/>
        <end position="108"/>
    </location>
</feature>
<dbReference type="EMBL" id="JAGTXO010000007">
    <property type="protein sequence ID" value="KAG8466846.1"/>
    <property type="molecule type" value="Genomic_DNA"/>
</dbReference>
<keyword evidence="10" id="KW-1185">Reference proteome</keyword>
<dbReference type="SUPFAM" id="SSF57850">
    <property type="entry name" value="RING/U-box"/>
    <property type="match status" value="1"/>
</dbReference>
<dbReference type="AlphaFoldDB" id="A0A8J5XNW2"/>
<dbReference type="GO" id="GO:0008270">
    <property type="term" value="F:zinc ion binding"/>
    <property type="evidence" value="ECO:0007669"/>
    <property type="project" value="UniProtKB-KW"/>
</dbReference>
<feature type="domain" description="RING-type" evidence="7">
    <location>
        <begin position="46"/>
        <end position="102"/>
    </location>
</feature>
<evidence type="ECO:0000259" key="7">
    <source>
        <dbReference type="PROSITE" id="PS50089"/>
    </source>
</evidence>
<comment type="caution">
    <text evidence="9">The sequence shown here is derived from an EMBL/GenBank/DDBJ whole genome shotgun (WGS) entry which is preliminary data.</text>
</comment>
<keyword evidence="6" id="KW-0472">Membrane</keyword>
<keyword evidence="2 4" id="KW-0863">Zinc-finger</keyword>
<dbReference type="Proteomes" id="UP000751190">
    <property type="component" value="Unassembled WGS sequence"/>
</dbReference>
<dbReference type="InterPro" id="IPR013083">
    <property type="entry name" value="Znf_RING/FYVE/PHD"/>
</dbReference>
<evidence type="ECO:0000256" key="3">
    <source>
        <dbReference type="ARBA" id="ARBA00022833"/>
    </source>
</evidence>
<keyword evidence="6" id="KW-1133">Transmembrane helix</keyword>
<name>A0A8J5XNW2_DIALT</name>
<reference evidence="9" key="1">
    <citation type="submission" date="2021-05" db="EMBL/GenBank/DDBJ databases">
        <title>The genome of the haptophyte Pavlova lutheri (Diacronema luteri, Pavlovales) - a model for lipid biosynthesis in eukaryotic algae.</title>
        <authorList>
            <person name="Hulatt C.J."/>
            <person name="Posewitz M.C."/>
        </authorList>
    </citation>
    <scope>NUCLEOTIDE SEQUENCE</scope>
    <source>
        <strain evidence="9">NIVA-4/92</strain>
    </source>
</reference>
<organism evidence="9 10">
    <name type="scientific">Diacronema lutheri</name>
    <name type="common">Unicellular marine alga</name>
    <name type="synonym">Monochrysis lutheri</name>
    <dbReference type="NCBI Taxonomy" id="2081491"/>
    <lineage>
        <taxon>Eukaryota</taxon>
        <taxon>Haptista</taxon>
        <taxon>Haptophyta</taxon>
        <taxon>Pavlovophyceae</taxon>
        <taxon>Pavlovales</taxon>
        <taxon>Pavlovaceae</taxon>
        <taxon>Diacronema</taxon>
    </lineage>
</organism>
<evidence type="ECO:0008006" key="11">
    <source>
        <dbReference type="Google" id="ProtNLM"/>
    </source>
</evidence>